<evidence type="ECO:0000256" key="1">
    <source>
        <dbReference type="SAM" id="Coils"/>
    </source>
</evidence>
<name>Q23H96_TETTS</name>
<evidence type="ECO:0000313" key="3">
    <source>
        <dbReference type="Proteomes" id="UP000009168"/>
    </source>
</evidence>
<dbReference type="HOGENOM" id="CLU_579408_0_0_1"/>
<accession>Q23H96</accession>
<protein>
    <submittedName>
        <fullName evidence="2">Uncharacterized protein</fullName>
    </submittedName>
</protein>
<evidence type="ECO:0000313" key="2">
    <source>
        <dbReference type="EMBL" id="EAR95912.1"/>
    </source>
</evidence>
<dbReference type="EMBL" id="GG662700">
    <property type="protein sequence ID" value="EAR95912.1"/>
    <property type="molecule type" value="Genomic_DNA"/>
</dbReference>
<keyword evidence="1" id="KW-0175">Coiled coil</keyword>
<dbReference type="Proteomes" id="UP000009168">
    <property type="component" value="Unassembled WGS sequence"/>
</dbReference>
<dbReference type="KEGG" id="tet:TTHERM_00819500"/>
<gene>
    <name evidence="2" type="ORF">TTHERM_00819500</name>
</gene>
<dbReference type="RefSeq" id="XP_001016157.1">
    <property type="nucleotide sequence ID" value="XM_001016157.2"/>
</dbReference>
<dbReference type="OMA" id="DHINGEQ"/>
<proteinExistence type="predicted"/>
<sequence>MNQLKKDFIFCDNHASKQALVLKYDQSGVIQFECLKCLCNDQSQRPFLYLEDLLQQQNNEIIDNWPLLNDQSLFKQVQEIKDKQQQQSILSDFIFQMEQLEKQVIERFREYKKTFINEYERTNGDQVISKWNEISQITQFKQLFQSQEIDRNFIQSFLLGQMNKSQSNSELIQNEINLYLNQKPQNLDQLNIICKNIHFQFDNLFKKEQITDIQDLINKYNEQKSIQQYNQSQIEMLIIKQNQKEETIQQLESKLRSVTENLDQIVDQNKQRDEFIQQNTNQYQNQVAIFQKQIIEITNQNQSLLQQKNSYLKYLVQNIIYSQDNSNSYQSLLQKFITFEKQELSSMKIQIEKIQFVMKRKYELIIITKGIDLQTIQSQNYTEIEEALKKIQSTNGWWIKVEYKSDFKYIKITYDYDFSQFGCMKNAIKTENKIENENYEQRQIRLTKKQNIKNKFALAVHLHELLNSKKEL</sequence>
<dbReference type="InParanoid" id="Q23H96"/>
<feature type="coiled-coil region" evidence="1">
    <location>
        <begin position="234"/>
        <end position="268"/>
    </location>
</feature>
<reference evidence="3" key="1">
    <citation type="journal article" date="2006" name="PLoS Biol.">
        <title>Macronuclear genome sequence of the ciliate Tetrahymena thermophila, a model eukaryote.</title>
        <authorList>
            <person name="Eisen J.A."/>
            <person name="Coyne R.S."/>
            <person name="Wu M."/>
            <person name="Wu D."/>
            <person name="Thiagarajan M."/>
            <person name="Wortman J.R."/>
            <person name="Badger J.H."/>
            <person name="Ren Q."/>
            <person name="Amedeo P."/>
            <person name="Jones K.M."/>
            <person name="Tallon L.J."/>
            <person name="Delcher A.L."/>
            <person name="Salzberg S.L."/>
            <person name="Silva J.C."/>
            <person name="Haas B.J."/>
            <person name="Majoros W.H."/>
            <person name="Farzad M."/>
            <person name="Carlton J.M."/>
            <person name="Smith R.K. Jr."/>
            <person name="Garg J."/>
            <person name="Pearlman R.E."/>
            <person name="Karrer K.M."/>
            <person name="Sun L."/>
            <person name="Manning G."/>
            <person name="Elde N.C."/>
            <person name="Turkewitz A.P."/>
            <person name="Asai D.J."/>
            <person name="Wilkes D.E."/>
            <person name="Wang Y."/>
            <person name="Cai H."/>
            <person name="Collins K."/>
            <person name="Stewart B.A."/>
            <person name="Lee S.R."/>
            <person name="Wilamowska K."/>
            <person name="Weinberg Z."/>
            <person name="Ruzzo W.L."/>
            <person name="Wloga D."/>
            <person name="Gaertig J."/>
            <person name="Frankel J."/>
            <person name="Tsao C.-C."/>
            <person name="Gorovsky M.A."/>
            <person name="Keeling P.J."/>
            <person name="Waller R.F."/>
            <person name="Patron N.J."/>
            <person name="Cherry J.M."/>
            <person name="Stover N.A."/>
            <person name="Krieger C.J."/>
            <person name="del Toro C."/>
            <person name="Ryder H.F."/>
            <person name="Williamson S.C."/>
            <person name="Barbeau R.A."/>
            <person name="Hamilton E.P."/>
            <person name="Orias E."/>
        </authorList>
    </citation>
    <scope>NUCLEOTIDE SEQUENCE [LARGE SCALE GENOMIC DNA]</scope>
    <source>
        <strain evidence="3">SB210</strain>
    </source>
</reference>
<keyword evidence="3" id="KW-1185">Reference proteome</keyword>
<organism evidence="2 3">
    <name type="scientific">Tetrahymena thermophila (strain SB210)</name>
    <dbReference type="NCBI Taxonomy" id="312017"/>
    <lineage>
        <taxon>Eukaryota</taxon>
        <taxon>Sar</taxon>
        <taxon>Alveolata</taxon>
        <taxon>Ciliophora</taxon>
        <taxon>Intramacronucleata</taxon>
        <taxon>Oligohymenophorea</taxon>
        <taxon>Hymenostomatida</taxon>
        <taxon>Tetrahymenina</taxon>
        <taxon>Tetrahymenidae</taxon>
        <taxon>Tetrahymena</taxon>
    </lineage>
</organism>
<dbReference type="GeneID" id="7846382"/>
<dbReference type="AlphaFoldDB" id="Q23H96"/>